<accession>A0A3Q2P679</accession>
<feature type="domain" description="Reverse transcriptase" evidence="1">
    <location>
        <begin position="325"/>
        <end position="497"/>
    </location>
</feature>
<dbReference type="AlphaFoldDB" id="A0A3Q2P679"/>
<name>A0A3Q2P679_FUNHE</name>
<dbReference type="SUPFAM" id="SSF56672">
    <property type="entry name" value="DNA/RNA polymerases"/>
    <property type="match status" value="1"/>
</dbReference>
<keyword evidence="3" id="KW-1185">Reference proteome</keyword>
<dbReference type="Ensembl" id="ENSFHET00000003202.1">
    <property type="protein sequence ID" value="ENSFHEP00000007806.1"/>
    <property type="gene ID" value="ENSFHEG00000008959.1"/>
</dbReference>
<reference evidence="2" key="1">
    <citation type="submission" date="2025-08" db="UniProtKB">
        <authorList>
            <consortium name="Ensembl"/>
        </authorList>
    </citation>
    <scope>IDENTIFICATION</scope>
</reference>
<dbReference type="PANTHER" id="PTHR46670:SF3">
    <property type="entry name" value="ENDONUCLEASE_EXONUCLEASE_PHOSPHATASE DOMAIN-CONTAINING PROTEIN"/>
    <property type="match status" value="1"/>
</dbReference>
<organism evidence="2 3">
    <name type="scientific">Fundulus heteroclitus</name>
    <name type="common">Killifish</name>
    <name type="synonym">Mummichog</name>
    <dbReference type="NCBI Taxonomy" id="8078"/>
    <lineage>
        <taxon>Eukaryota</taxon>
        <taxon>Metazoa</taxon>
        <taxon>Chordata</taxon>
        <taxon>Craniata</taxon>
        <taxon>Vertebrata</taxon>
        <taxon>Euteleostomi</taxon>
        <taxon>Actinopterygii</taxon>
        <taxon>Neopterygii</taxon>
        <taxon>Teleostei</taxon>
        <taxon>Neoteleostei</taxon>
        <taxon>Acanthomorphata</taxon>
        <taxon>Ovalentaria</taxon>
        <taxon>Atherinomorphae</taxon>
        <taxon>Cyprinodontiformes</taxon>
        <taxon>Fundulidae</taxon>
        <taxon>Fundulus</taxon>
    </lineage>
</organism>
<dbReference type="PANTHER" id="PTHR46670">
    <property type="entry name" value="ENDO/EXONUCLEASE/PHOSPHATASE DOMAIN-CONTAINING PROTEIN"/>
    <property type="match status" value="1"/>
</dbReference>
<dbReference type="InterPro" id="IPR036691">
    <property type="entry name" value="Endo/exonu/phosph_ase_sf"/>
</dbReference>
<dbReference type="InterPro" id="IPR043502">
    <property type="entry name" value="DNA/RNA_pol_sf"/>
</dbReference>
<sequence>GDFNFHVDNPEDRSAKELCDTLRNFNLTQNVKQPTHKQGHILDLIITKGLNISQVNVTDVALSDHFSVTFECIITSDSFSQRDIVRKRTFKDNATENFIQAYFATSTLGCNSVVELVDNFHSKVSDIIDCIAPVKVKVLSGKKKSPWRNAPAVRSEKRECRKAERRWRKNRLLVHYDIYKERLNRYNLQLKNARESFFSEIIKKNINNARVLFSTVDRLTNPPVSVASELHSTRACNEFANFFTEKILKIRGSVCTSTPALEPKPYSAGTTSDKMSQFSQINHKSLEQIIQQLSSSSCCLDVLPTAFFKKVLPVIASDLTQIINTSLLSGVFPQSLKTAIIKPLLKKNNLDKLLLQNYRPISNLPFISKIIEKAVFQQLNTFLTTTSRFDVFQSGFRAHHSTETALIKVFNDIYINTDCGRTTVLVLLDLSAAFDTVDHSILLKRLENWVGLSGTALHWFKSYLKDRDFFVSVGNFTSEMTKITCGVPQGSILGPLF</sequence>
<dbReference type="InterPro" id="IPR000477">
    <property type="entry name" value="RT_dom"/>
</dbReference>
<evidence type="ECO:0000259" key="1">
    <source>
        <dbReference type="PROSITE" id="PS50878"/>
    </source>
</evidence>
<dbReference type="Pfam" id="PF00078">
    <property type="entry name" value="RVT_1"/>
    <property type="match status" value="1"/>
</dbReference>
<dbReference type="Gene3D" id="3.60.10.10">
    <property type="entry name" value="Endonuclease/exonuclease/phosphatase"/>
    <property type="match status" value="1"/>
</dbReference>
<reference evidence="2" key="2">
    <citation type="submission" date="2025-09" db="UniProtKB">
        <authorList>
            <consortium name="Ensembl"/>
        </authorList>
    </citation>
    <scope>IDENTIFICATION</scope>
</reference>
<dbReference type="Proteomes" id="UP000265000">
    <property type="component" value="Unplaced"/>
</dbReference>
<dbReference type="PROSITE" id="PS50878">
    <property type="entry name" value="RT_POL"/>
    <property type="match status" value="1"/>
</dbReference>
<evidence type="ECO:0000313" key="2">
    <source>
        <dbReference type="Ensembl" id="ENSFHEP00000007806.1"/>
    </source>
</evidence>
<dbReference type="GeneTree" id="ENSGT01150000286986"/>
<proteinExistence type="predicted"/>
<protein>
    <recommendedName>
        <fullName evidence="1">Reverse transcriptase domain-containing protein</fullName>
    </recommendedName>
</protein>
<evidence type="ECO:0000313" key="3">
    <source>
        <dbReference type="Proteomes" id="UP000265000"/>
    </source>
</evidence>